<dbReference type="STRING" id="325240.Sbal_1698"/>
<comment type="similarity">
    <text evidence="1">Belongs to the bleomycin resistance protein family.</text>
</comment>
<keyword evidence="3" id="KW-0046">Antibiotic resistance</keyword>
<evidence type="ECO:0000256" key="3">
    <source>
        <dbReference type="ARBA" id="ARBA00023251"/>
    </source>
</evidence>
<dbReference type="GO" id="GO:0046677">
    <property type="term" value="P:response to antibiotic"/>
    <property type="evidence" value="ECO:0007669"/>
    <property type="project" value="UniProtKB-KW"/>
</dbReference>
<dbReference type="InterPro" id="IPR029068">
    <property type="entry name" value="Glyas_Bleomycin-R_OHBP_Dase"/>
</dbReference>
<organism evidence="5 6">
    <name type="scientific">Shewanella baltica (strain OS155 / ATCC BAA-1091)</name>
    <dbReference type="NCBI Taxonomy" id="325240"/>
    <lineage>
        <taxon>Bacteria</taxon>
        <taxon>Pseudomonadati</taxon>
        <taxon>Pseudomonadota</taxon>
        <taxon>Gammaproteobacteria</taxon>
        <taxon>Alteromonadales</taxon>
        <taxon>Shewanellaceae</taxon>
        <taxon>Shewanella</taxon>
    </lineage>
</organism>
<keyword evidence="5" id="KW-0223">Dioxygenase</keyword>
<evidence type="ECO:0000313" key="6">
    <source>
        <dbReference type="Proteomes" id="UP000001557"/>
    </source>
</evidence>
<dbReference type="Gene3D" id="3.10.180.10">
    <property type="entry name" value="2,3-Dihydroxybiphenyl 1,2-Dioxygenase, domain 1"/>
    <property type="match status" value="1"/>
</dbReference>
<keyword evidence="5" id="KW-0560">Oxidoreductase</keyword>
<dbReference type="CDD" id="cd08349">
    <property type="entry name" value="BLMA_like"/>
    <property type="match status" value="1"/>
</dbReference>
<dbReference type="PROSITE" id="PS51819">
    <property type="entry name" value="VOC"/>
    <property type="match status" value="1"/>
</dbReference>
<dbReference type="EMBL" id="CP000563">
    <property type="protein sequence ID" value="ABN61208.1"/>
    <property type="molecule type" value="Genomic_DNA"/>
</dbReference>
<proteinExistence type="inferred from homology"/>
<dbReference type="AlphaFoldDB" id="A3D395"/>
<evidence type="ECO:0000259" key="4">
    <source>
        <dbReference type="PROSITE" id="PS51819"/>
    </source>
</evidence>
<dbReference type="InterPro" id="IPR004360">
    <property type="entry name" value="Glyas_Fos-R_dOase_dom"/>
</dbReference>
<protein>
    <recommendedName>
        <fullName evidence="2">Bleomycin resistance protein</fullName>
    </recommendedName>
</protein>
<dbReference type="InterPro" id="IPR000335">
    <property type="entry name" value="Bleomycin-R"/>
</dbReference>
<dbReference type="Pfam" id="PF00903">
    <property type="entry name" value="Glyoxalase"/>
    <property type="match status" value="1"/>
</dbReference>
<evidence type="ECO:0000256" key="2">
    <source>
        <dbReference type="ARBA" id="ARBA00021572"/>
    </source>
</evidence>
<sequence length="139" mass="15945">MFPPLTPELNVRDIGKSLDFYIGQLGFTICYERPEEGFATIELDGAFLMLEQIDELEPNDDPWITAKLEYPFGRGINFQIIVIDLDGIYNRLLKNGYPIKLPLEQKSYRAGSKFINVRQFMVMDPDGYLLRLSTQTGVC</sequence>
<dbReference type="Proteomes" id="UP000001557">
    <property type="component" value="Chromosome"/>
</dbReference>
<dbReference type="GO" id="GO:0051213">
    <property type="term" value="F:dioxygenase activity"/>
    <property type="evidence" value="ECO:0007669"/>
    <property type="project" value="UniProtKB-KW"/>
</dbReference>
<dbReference type="KEGG" id="sbl:Sbal_1698"/>
<dbReference type="OrthoDB" id="284897at2"/>
<evidence type="ECO:0000313" key="5">
    <source>
        <dbReference type="EMBL" id="ABN61208.1"/>
    </source>
</evidence>
<reference evidence="5 6" key="1">
    <citation type="submission" date="2007-02" db="EMBL/GenBank/DDBJ databases">
        <title>Complete sequence of chromosome of Shewanella baltica OS155.</title>
        <authorList>
            <consortium name="US DOE Joint Genome Institute"/>
            <person name="Copeland A."/>
            <person name="Lucas S."/>
            <person name="Lapidus A."/>
            <person name="Barry K."/>
            <person name="Detter J.C."/>
            <person name="Glavina del Rio T."/>
            <person name="Hammon N."/>
            <person name="Israni S."/>
            <person name="Dalin E."/>
            <person name="Tice H."/>
            <person name="Pitluck S."/>
            <person name="Sims D.R."/>
            <person name="Brettin T."/>
            <person name="Bruce D."/>
            <person name="Han C."/>
            <person name="Tapia R."/>
            <person name="Brainard J."/>
            <person name="Schmutz J."/>
            <person name="Larimer F."/>
            <person name="Land M."/>
            <person name="Hauser L."/>
            <person name="Kyrpides N."/>
            <person name="Mikhailova N."/>
            <person name="Brettar I."/>
            <person name="Klappenbach J."/>
            <person name="Konstantinidis K."/>
            <person name="Rodrigues J."/>
            <person name="Tiedje J."/>
            <person name="Richardson P."/>
        </authorList>
    </citation>
    <scope>NUCLEOTIDE SEQUENCE [LARGE SCALE GENOMIC DNA]</scope>
    <source>
        <strain evidence="6">OS155 / ATCC BAA-1091</strain>
    </source>
</reference>
<feature type="domain" description="VOC" evidence="4">
    <location>
        <begin position="3"/>
        <end position="135"/>
    </location>
</feature>
<gene>
    <name evidence="5" type="ordered locus">Sbal_1698</name>
</gene>
<keyword evidence="6" id="KW-1185">Reference proteome</keyword>
<evidence type="ECO:0000256" key="1">
    <source>
        <dbReference type="ARBA" id="ARBA00011051"/>
    </source>
</evidence>
<dbReference type="RefSeq" id="WP_011846522.1">
    <property type="nucleotide sequence ID" value="NC_009052.1"/>
</dbReference>
<accession>A3D395</accession>
<dbReference type="InterPro" id="IPR037523">
    <property type="entry name" value="VOC_core"/>
</dbReference>
<dbReference type="HOGENOM" id="CLU_046006_15_0_6"/>
<name>A3D395_SHEB5</name>
<dbReference type="SUPFAM" id="SSF54593">
    <property type="entry name" value="Glyoxalase/Bleomycin resistance protein/Dihydroxybiphenyl dioxygenase"/>
    <property type="match status" value="1"/>
</dbReference>